<feature type="signal peptide" evidence="1">
    <location>
        <begin position="1"/>
        <end position="24"/>
    </location>
</feature>
<feature type="non-terminal residue" evidence="2">
    <location>
        <position position="162"/>
    </location>
</feature>
<keyword evidence="3" id="KW-1185">Reference proteome</keyword>
<accession>F9W408</accession>
<gene>
    <name evidence="2" type="ORF">TCIL3000_0_28290</name>
</gene>
<proteinExistence type="predicted"/>
<keyword evidence="1" id="KW-0732">Signal</keyword>
<dbReference type="AlphaFoldDB" id="F9W408"/>
<name>F9W408_TRYCI</name>
<reference evidence="3" key="1">
    <citation type="submission" date="2011-07" db="EMBL/GenBank/DDBJ databases">
        <title>Divergent evolution of antigenic variation in African trypanosomes.</title>
        <authorList>
            <person name="Jackson A.P."/>
            <person name="Berry A."/>
            <person name="Allison H.C."/>
            <person name="Burton P."/>
            <person name="Anderson J."/>
            <person name="Aslett M."/>
            <person name="Brown R."/>
            <person name="Corton N."/>
            <person name="Harris D."/>
            <person name="Hauser H."/>
            <person name="Gamble J."/>
            <person name="Gilderthorp R."/>
            <person name="McQuillan J."/>
            <person name="Quail M.A."/>
            <person name="Sanders M."/>
            <person name="Van Tonder A."/>
            <person name="Ginger M.L."/>
            <person name="Donelson J.E."/>
            <person name="Field M.C."/>
            <person name="Barry J.D."/>
            <person name="Berriman M."/>
            <person name="Hertz-Fowler C."/>
        </authorList>
    </citation>
    <scope>NUCLEOTIDE SEQUENCE [LARGE SCALE GENOMIC DNA]</scope>
    <source>
        <strain evidence="3">IL3000</strain>
    </source>
</reference>
<dbReference type="VEuPathDB" id="TriTrypDB:TcIL3000_0_28290"/>
<evidence type="ECO:0000256" key="1">
    <source>
        <dbReference type="SAM" id="SignalP"/>
    </source>
</evidence>
<protein>
    <submittedName>
        <fullName evidence="2">WGS project CAEQ00000000 data, annotated contig 1133</fullName>
    </submittedName>
</protein>
<feature type="chain" id="PRO_5003388636" evidence="1">
    <location>
        <begin position="25"/>
        <end position="162"/>
    </location>
</feature>
<sequence>MSSLFVCGYSIASLMSSILTRCWSLTVCIRRSWLYNCISGCSCSSDMPTRRSFPTPPCKPDPVMPVGGTHANVPRSIVWGDTPFNIFHLTPECTNFLLAPGFPECEYRLHTLNVALESLSKRIHPHVSHHPCPAFHGAFHPLLCGHTHIEQSIALVTYHSFR</sequence>
<comment type="caution">
    <text evidence="2">The sequence shown here is derived from an EMBL/GenBank/DDBJ whole genome shotgun (WGS) entry which is preliminary data.</text>
</comment>
<reference evidence="2 3" key="2">
    <citation type="journal article" date="2012" name="Proc. Natl. Acad. Sci. U.S.A.">
        <title>Antigenic diversity is generated by distinct evolutionary mechanisms in African trypanosome species.</title>
        <authorList>
            <person name="Jackson A.P."/>
            <person name="Berry A."/>
            <person name="Aslett M."/>
            <person name="Allison H.C."/>
            <person name="Burton P."/>
            <person name="Vavrova-Anderson J."/>
            <person name="Brown R."/>
            <person name="Browne H."/>
            <person name="Corton N."/>
            <person name="Hauser H."/>
            <person name="Gamble J."/>
            <person name="Gilderthorp R."/>
            <person name="Marcello L."/>
            <person name="McQuillan J."/>
            <person name="Otto T.D."/>
            <person name="Quail M.A."/>
            <person name="Sanders M.J."/>
            <person name="van Tonder A."/>
            <person name="Ginger M.L."/>
            <person name="Field M.C."/>
            <person name="Barry J.D."/>
            <person name="Hertz-Fowler C."/>
            <person name="Berriman M."/>
        </authorList>
    </citation>
    <scope>NUCLEOTIDE SEQUENCE [LARGE SCALE GENOMIC DNA]</scope>
    <source>
        <strain evidence="2 3">IL3000</strain>
    </source>
</reference>
<dbReference type="EMBL" id="CAEQ01000500">
    <property type="protein sequence ID" value="CCD11891.1"/>
    <property type="molecule type" value="Genomic_DNA"/>
</dbReference>
<dbReference type="Proteomes" id="UP000000702">
    <property type="component" value="Unassembled WGS sequence"/>
</dbReference>
<organism evidence="2 3">
    <name type="scientific">Trypanosoma congolense (strain IL3000)</name>
    <dbReference type="NCBI Taxonomy" id="1068625"/>
    <lineage>
        <taxon>Eukaryota</taxon>
        <taxon>Discoba</taxon>
        <taxon>Euglenozoa</taxon>
        <taxon>Kinetoplastea</taxon>
        <taxon>Metakinetoplastina</taxon>
        <taxon>Trypanosomatida</taxon>
        <taxon>Trypanosomatidae</taxon>
        <taxon>Trypanosoma</taxon>
        <taxon>Nannomonas</taxon>
    </lineage>
</organism>
<evidence type="ECO:0000313" key="3">
    <source>
        <dbReference type="Proteomes" id="UP000000702"/>
    </source>
</evidence>
<evidence type="ECO:0000313" key="2">
    <source>
        <dbReference type="EMBL" id="CCD11891.1"/>
    </source>
</evidence>